<dbReference type="Pfam" id="PF21053">
    <property type="entry name" value="BFA1_C"/>
    <property type="match status" value="1"/>
</dbReference>
<sequence>MQSQWHCLLKNLGVWQGSFARFSPTGEWREETPTIVSLEGLNDNQTVRQTIQRYEPIVEAGSRPSLQADVPIDEKVLEYSSLGRGVLFFEDGAFSQGSMQFAPFSEFGAELGLIAGDRRLRLVQLFDRESQLSQLTLIREQRAGSDAAERPPLALEALLGEWQGEAITLYPDWRSPTTYSTHLQISRSGDNQVAQALTFGNGAGSTIRSTASVAGSRLQFNQGALPVQVLLLPDGASATSPLHIQTQQSFFLEVGWLLQPHQRQRLIRSYDSKGAWVSLTLVNEQKVITGTHSHPN</sequence>
<dbReference type="InterPro" id="IPR048378">
    <property type="entry name" value="BFA1-like_C"/>
</dbReference>
<evidence type="ECO:0000313" key="3">
    <source>
        <dbReference type="EMBL" id="CAA9388990.1"/>
    </source>
</evidence>
<protein>
    <submittedName>
        <fullName evidence="3">Uncharacterized protein</fullName>
    </submittedName>
</protein>
<gene>
    <name evidence="3" type="ORF">AVDCRST_MAG94-5295</name>
</gene>
<dbReference type="InterPro" id="IPR012674">
    <property type="entry name" value="Calycin"/>
</dbReference>
<dbReference type="PANTHER" id="PTHR33404:SF1">
    <property type="entry name" value="SLL0497 PROTEIN"/>
    <property type="match status" value="1"/>
</dbReference>
<organism evidence="3">
    <name type="scientific">uncultured Leptolyngbya sp</name>
    <dbReference type="NCBI Taxonomy" id="332963"/>
    <lineage>
        <taxon>Bacteria</taxon>
        <taxon>Bacillati</taxon>
        <taxon>Cyanobacteriota</taxon>
        <taxon>Cyanophyceae</taxon>
        <taxon>Leptolyngbyales</taxon>
        <taxon>Leptolyngbyaceae</taxon>
        <taxon>Leptolyngbya group</taxon>
        <taxon>Leptolyngbya</taxon>
        <taxon>environmental samples</taxon>
    </lineage>
</organism>
<reference evidence="3" key="1">
    <citation type="submission" date="2020-02" db="EMBL/GenBank/DDBJ databases">
        <authorList>
            <person name="Meier V. D."/>
        </authorList>
    </citation>
    <scope>NUCLEOTIDE SEQUENCE</scope>
    <source>
        <strain evidence="3">AVDCRST_MAG94</strain>
    </source>
</reference>
<dbReference type="SUPFAM" id="SSF50814">
    <property type="entry name" value="Lipocalins"/>
    <property type="match status" value="2"/>
</dbReference>
<dbReference type="Pfam" id="PF12204">
    <property type="entry name" value="DUF3598_N"/>
    <property type="match status" value="1"/>
</dbReference>
<accession>A0A6J4NJR5</accession>
<feature type="domain" description="Biogenesis factor required for ATP synthase 1-like C-terminal" evidence="2">
    <location>
        <begin position="149"/>
        <end position="287"/>
    </location>
</feature>
<dbReference type="GO" id="GO:0000918">
    <property type="term" value="P:division septum site selection"/>
    <property type="evidence" value="ECO:0007669"/>
    <property type="project" value="TreeGrafter"/>
</dbReference>
<proteinExistence type="predicted"/>
<dbReference type="Gene3D" id="2.40.128.20">
    <property type="match status" value="2"/>
</dbReference>
<name>A0A6J4NJR5_9CYAN</name>
<evidence type="ECO:0000259" key="2">
    <source>
        <dbReference type="Pfam" id="PF21053"/>
    </source>
</evidence>
<dbReference type="PANTHER" id="PTHR33404">
    <property type="entry name" value="CELL DIVISION TOPOLOGICAL SPECIFICITY FACTOR HOMOLOG, CHLOROPLASTIC"/>
    <property type="match status" value="1"/>
</dbReference>
<dbReference type="AlphaFoldDB" id="A0A6J4NJR5"/>
<feature type="domain" description="DUF3598" evidence="1">
    <location>
        <begin position="1"/>
        <end position="144"/>
    </location>
</feature>
<evidence type="ECO:0000259" key="1">
    <source>
        <dbReference type="Pfam" id="PF12204"/>
    </source>
</evidence>
<dbReference type="GO" id="GO:0005886">
    <property type="term" value="C:plasma membrane"/>
    <property type="evidence" value="ECO:0007669"/>
    <property type="project" value="TreeGrafter"/>
</dbReference>
<dbReference type="InterPro" id="IPR022017">
    <property type="entry name" value="BFA1-like_DUF3598"/>
</dbReference>
<dbReference type="EMBL" id="CADCTY010001823">
    <property type="protein sequence ID" value="CAA9388990.1"/>
    <property type="molecule type" value="Genomic_DNA"/>
</dbReference>